<feature type="transmembrane region" description="Helical" evidence="1">
    <location>
        <begin position="402"/>
        <end position="423"/>
    </location>
</feature>
<keyword evidence="1" id="KW-1133">Transmembrane helix</keyword>
<feature type="transmembrane region" description="Helical" evidence="1">
    <location>
        <begin position="511"/>
        <end position="532"/>
    </location>
</feature>
<feature type="transmembrane region" description="Helical" evidence="1">
    <location>
        <begin position="304"/>
        <end position="325"/>
    </location>
</feature>
<dbReference type="RefSeq" id="WP_378611292.1">
    <property type="nucleotide sequence ID" value="NZ_JBHSAX010000005.1"/>
</dbReference>
<evidence type="ECO:0000256" key="1">
    <source>
        <dbReference type="SAM" id="Phobius"/>
    </source>
</evidence>
<protein>
    <submittedName>
        <fullName evidence="2">Polyketide antibiotic transporter</fullName>
    </submittedName>
</protein>
<comment type="caution">
    <text evidence="2">The sequence shown here is derived from an EMBL/GenBank/DDBJ whole genome shotgun (WGS) entry which is preliminary data.</text>
</comment>
<reference evidence="3" key="1">
    <citation type="journal article" date="2019" name="Int. J. Syst. Evol. Microbiol.">
        <title>The Global Catalogue of Microorganisms (GCM) 10K type strain sequencing project: providing services to taxonomists for standard genome sequencing and annotation.</title>
        <authorList>
            <consortium name="The Broad Institute Genomics Platform"/>
            <consortium name="The Broad Institute Genome Sequencing Center for Infectious Disease"/>
            <person name="Wu L."/>
            <person name="Ma J."/>
        </authorList>
    </citation>
    <scope>NUCLEOTIDE SEQUENCE [LARGE SCALE GENOMIC DNA]</scope>
    <source>
        <strain evidence="3">CGMCC 4.7330</strain>
    </source>
</reference>
<dbReference type="Proteomes" id="UP001595696">
    <property type="component" value="Unassembled WGS sequence"/>
</dbReference>
<gene>
    <name evidence="2" type="ORF">ACFO0B_06030</name>
</gene>
<feature type="transmembrane region" description="Helical" evidence="1">
    <location>
        <begin position="337"/>
        <end position="362"/>
    </location>
</feature>
<feature type="transmembrane region" description="Helical" evidence="1">
    <location>
        <begin position="166"/>
        <end position="188"/>
    </location>
</feature>
<accession>A0ABV8DNB9</accession>
<keyword evidence="3" id="KW-1185">Reference proteome</keyword>
<keyword evidence="1" id="KW-0472">Membrane</keyword>
<feature type="transmembrane region" description="Helical" evidence="1">
    <location>
        <begin position="29"/>
        <end position="48"/>
    </location>
</feature>
<feature type="transmembrane region" description="Helical" evidence="1">
    <location>
        <begin position="86"/>
        <end position="105"/>
    </location>
</feature>
<feature type="transmembrane region" description="Helical" evidence="1">
    <location>
        <begin position="468"/>
        <end position="491"/>
    </location>
</feature>
<feature type="transmembrane region" description="Helical" evidence="1">
    <location>
        <begin position="443"/>
        <end position="461"/>
    </location>
</feature>
<evidence type="ECO:0000313" key="3">
    <source>
        <dbReference type="Proteomes" id="UP001595696"/>
    </source>
</evidence>
<organism evidence="2 3">
    <name type="scientific">Nocardia jiangsuensis</name>
    <dbReference type="NCBI Taxonomy" id="1691563"/>
    <lineage>
        <taxon>Bacteria</taxon>
        <taxon>Bacillati</taxon>
        <taxon>Actinomycetota</taxon>
        <taxon>Actinomycetes</taxon>
        <taxon>Mycobacteriales</taxon>
        <taxon>Nocardiaceae</taxon>
        <taxon>Nocardia</taxon>
    </lineage>
</organism>
<feature type="transmembrane region" description="Helical" evidence="1">
    <location>
        <begin position="247"/>
        <end position="267"/>
    </location>
</feature>
<dbReference type="EMBL" id="JBHSAX010000005">
    <property type="protein sequence ID" value="MFC3961543.1"/>
    <property type="molecule type" value="Genomic_DNA"/>
</dbReference>
<proteinExistence type="predicted"/>
<sequence length="539" mass="53938">MTTTATAPLVPSMPGRAVSRLTLRQTRRGALIVAAAATGLSTMVAVQYRTTFADQLSGDSIRALAENPAVRVLFGPALALDDPGGFTVWRTGTPVLVLCGVWALLTATRLTRGQEETGQAELLLAGRLRALDLPARASTVLAAIAAGIAACVGAGLIAAGTDPHGAVLYALCVLGTTVTFAGVGMLAGQLAPTRAAASGLASAVLAASLLARMIADGVPALASAGWLTPFGLAGHVAPYAENRPAPLLVLAVLAVAPAAAALAVAAHRDLGAAPIARTRSRAPRTRLLGSPAGFALRRAIAPTLGWAAGIGAYFLLVGAMTASILEFFDTDSAFTDLAATAGFGGLSTATGFAAALLTILAIPAGLYTAGRVAAMAAEEKARRFTALHAGPTTRLRLAGAEIAVTTAGLAVVLLAAAVSMWVGARLTGAPLTLTDTLTGAANIAPVALLGLGAATLALGWYPDTVAAIGALPVAGGFLLDVIAHSTGAPTWIAELSPFAHLAAVPDTPPDWIATLALTAIAALLTLLGLAGYQRRDLTG</sequence>
<evidence type="ECO:0000313" key="2">
    <source>
        <dbReference type="EMBL" id="MFC3961543.1"/>
    </source>
</evidence>
<keyword evidence="1" id="KW-0812">Transmembrane</keyword>
<feature type="transmembrane region" description="Helical" evidence="1">
    <location>
        <begin position="137"/>
        <end position="160"/>
    </location>
</feature>
<name>A0ABV8DNB9_9NOCA</name>
<feature type="transmembrane region" description="Helical" evidence="1">
    <location>
        <begin position="200"/>
        <end position="227"/>
    </location>
</feature>